<dbReference type="Proteomes" id="UP001596031">
    <property type="component" value="Unassembled WGS sequence"/>
</dbReference>
<evidence type="ECO:0000256" key="1">
    <source>
        <dbReference type="SAM" id="Phobius"/>
    </source>
</evidence>
<dbReference type="InterPro" id="IPR025202">
    <property type="entry name" value="PLD-like_dom"/>
</dbReference>
<dbReference type="RefSeq" id="WP_379724370.1">
    <property type="nucleotide sequence ID" value="NZ_JBHSMS010000058.1"/>
</dbReference>
<name>A0ABW0PLV4_9BURK</name>
<dbReference type="SUPFAM" id="SSF56024">
    <property type="entry name" value="Phospholipase D/nuclease"/>
    <property type="match status" value="2"/>
</dbReference>
<accession>A0ABW0PLV4</accession>
<feature type="transmembrane region" description="Helical" evidence="1">
    <location>
        <begin position="6"/>
        <end position="27"/>
    </location>
</feature>
<feature type="domain" description="PLD phosphodiesterase" evidence="2">
    <location>
        <begin position="338"/>
        <end position="365"/>
    </location>
</feature>
<dbReference type="Pfam" id="PF13091">
    <property type="entry name" value="PLDc_2"/>
    <property type="match status" value="2"/>
</dbReference>
<protein>
    <submittedName>
        <fullName evidence="3">Phosphatidylserine/phosphatidylglycerophosphate/ cardiolipin synthase family protein</fullName>
    </submittedName>
</protein>
<feature type="domain" description="PLD phosphodiesterase" evidence="2">
    <location>
        <begin position="161"/>
        <end position="188"/>
    </location>
</feature>
<organism evidence="3 4">
    <name type="scientific">Massilia jejuensis</name>
    <dbReference type="NCBI Taxonomy" id="648894"/>
    <lineage>
        <taxon>Bacteria</taxon>
        <taxon>Pseudomonadati</taxon>
        <taxon>Pseudomonadota</taxon>
        <taxon>Betaproteobacteria</taxon>
        <taxon>Burkholderiales</taxon>
        <taxon>Oxalobacteraceae</taxon>
        <taxon>Telluria group</taxon>
        <taxon>Massilia</taxon>
    </lineage>
</organism>
<dbReference type="CDD" id="cd09159">
    <property type="entry name" value="PLDc_ybhO_like_2"/>
    <property type="match status" value="1"/>
</dbReference>
<reference evidence="4" key="1">
    <citation type="journal article" date="2019" name="Int. J. Syst. Evol. Microbiol.">
        <title>The Global Catalogue of Microorganisms (GCM) 10K type strain sequencing project: providing services to taxonomists for standard genome sequencing and annotation.</title>
        <authorList>
            <consortium name="The Broad Institute Genomics Platform"/>
            <consortium name="The Broad Institute Genome Sequencing Center for Infectious Disease"/>
            <person name="Wu L."/>
            <person name="Ma J."/>
        </authorList>
    </citation>
    <scope>NUCLEOTIDE SEQUENCE [LARGE SCALE GENOMIC DNA]</scope>
    <source>
        <strain evidence="4">CCUG 38813</strain>
    </source>
</reference>
<dbReference type="Gene3D" id="3.30.870.10">
    <property type="entry name" value="Endonuclease Chain A"/>
    <property type="match status" value="2"/>
</dbReference>
<comment type="caution">
    <text evidence="3">The sequence shown here is derived from an EMBL/GenBank/DDBJ whole genome shotgun (WGS) entry which is preliminary data.</text>
</comment>
<evidence type="ECO:0000313" key="3">
    <source>
        <dbReference type="EMBL" id="MFC5513019.1"/>
    </source>
</evidence>
<keyword evidence="1" id="KW-0472">Membrane</keyword>
<dbReference type="InterPro" id="IPR001736">
    <property type="entry name" value="PLipase_D/transphosphatidylase"/>
</dbReference>
<gene>
    <name evidence="3" type="ORF">ACFPOU_18105</name>
</gene>
<evidence type="ECO:0000313" key="4">
    <source>
        <dbReference type="Proteomes" id="UP001596031"/>
    </source>
</evidence>
<proteinExistence type="predicted"/>
<dbReference type="SMART" id="SM00155">
    <property type="entry name" value="PLDc"/>
    <property type="match status" value="2"/>
</dbReference>
<sequence>MSTNKVGISVISCVLTLVVGFLALNFMPSEKQIETQLTRQYDIHDAQFRRSMGVLLGPPIIEGNKVDTLLNGNQIFPAMLAAIRGAEKTITFETYIYWSETIGEEFSAALAERARAGVKVHVMLDFIGSMKMNDEAMQKMRDAGVQLQRYHKPAWWKLARLNNRTHRKLLIVDGKIGFTGGVGIADQWRGNAANDKEWRDTHFRVEGPVVGQMQAVFTDNWTKSTGVVLDGAPYFPPLKAVGSMPAQMFSSSPTGGSASMHLMYLMAITAARTSIDMSASYFVPDDLAIRALAAAAKRGVKVRIIVPGKEIDAGIVRLASRERWGDMLKAGVEIAEYQPTMYHVKALVVDALMVSVGSTNFDNRSFSINDEANLNVLDPEFARAQVHVFENDWKKARRMTLAAWNNRSWTEKISGEFASLFGSQL</sequence>
<dbReference type="PANTHER" id="PTHR21248">
    <property type="entry name" value="CARDIOLIPIN SYNTHASE"/>
    <property type="match status" value="1"/>
</dbReference>
<dbReference type="PROSITE" id="PS50035">
    <property type="entry name" value="PLD"/>
    <property type="match status" value="2"/>
</dbReference>
<dbReference type="EMBL" id="JBHSMS010000058">
    <property type="protein sequence ID" value="MFC5513019.1"/>
    <property type="molecule type" value="Genomic_DNA"/>
</dbReference>
<dbReference type="PANTHER" id="PTHR21248:SF22">
    <property type="entry name" value="PHOSPHOLIPASE D"/>
    <property type="match status" value="1"/>
</dbReference>
<keyword evidence="1" id="KW-1133">Transmembrane helix</keyword>
<evidence type="ECO:0000259" key="2">
    <source>
        <dbReference type="PROSITE" id="PS50035"/>
    </source>
</evidence>
<dbReference type="CDD" id="cd09110">
    <property type="entry name" value="PLDc_CLS_1"/>
    <property type="match status" value="1"/>
</dbReference>
<keyword evidence="1" id="KW-0812">Transmembrane</keyword>
<keyword evidence="4" id="KW-1185">Reference proteome</keyword>